<dbReference type="InterPro" id="IPR000210">
    <property type="entry name" value="BTB/POZ_dom"/>
</dbReference>
<dbReference type="Pfam" id="PF07707">
    <property type="entry name" value="BACK"/>
    <property type="match status" value="1"/>
</dbReference>
<accession>A0A2B4ST89</accession>
<gene>
    <name evidence="4" type="primary">KLHL12</name>
    <name evidence="4" type="ORF">AWC38_SpisGene3330</name>
</gene>
<protein>
    <submittedName>
        <fullName evidence="4">Kelch-like protein 12</fullName>
    </submittedName>
</protein>
<dbReference type="SUPFAM" id="SSF54695">
    <property type="entry name" value="POZ domain"/>
    <property type="match status" value="1"/>
</dbReference>
<dbReference type="AlphaFoldDB" id="A0A2B4ST89"/>
<sequence>MPEYLSVQTICPSSSVKTAIATMLVEVNNRYLISSFFFVYQHFNFTRTRQRCAQFRDEGQFIDVRLKVGEDVLQAHRIVLAAHSDYFCDMFKDGMLEVIELKHEGISPAALRVVIESIYDRNIRIHLHNVFEVLAGADHLKVSTVVQQCCDFLQREFVQDRLDLHNYCLIFAAADRHGLKDLKEEAERKLASIYKDVCQSEEFLSIIEPNQLVSLLSRDDLSALSETFVFVSAMQWIKHKKKERMAFAAKVIGALRLGLVDIRVVIEELNTEEMQRS</sequence>
<evidence type="ECO:0000313" key="4">
    <source>
        <dbReference type="EMBL" id="PFX31772.1"/>
    </source>
</evidence>
<organism evidence="4 5">
    <name type="scientific">Stylophora pistillata</name>
    <name type="common">Smooth cauliflower coral</name>
    <dbReference type="NCBI Taxonomy" id="50429"/>
    <lineage>
        <taxon>Eukaryota</taxon>
        <taxon>Metazoa</taxon>
        <taxon>Cnidaria</taxon>
        <taxon>Anthozoa</taxon>
        <taxon>Hexacorallia</taxon>
        <taxon>Scleractinia</taxon>
        <taxon>Astrocoeniina</taxon>
        <taxon>Pocilloporidae</taxon>
        <taxon>Stylophora</taxon>
    </lineage>
</organism>
<keyword evidence="1" id="KW-0880">Kelch repeat</keyword>
<feature type="domain" description="BTB" evidence="3">
    <location>
        <begin position="62"/>
        <end position="127"/>
    </location>
</feature>
<evidence type="ECO:0000313" key="5">
    <source>
        <dbReference type="Proteomes" id="UP000225706"/>
    </source>
</evidence>
<reference evidence="5" key="1">
    <citation type="journal article" date="2017" name="bioRxiv">
        <title>Comparative analysis of the genomes of Stylophora pistillata and Acropora digitifera provides evidence for extensive differences between species of corals.</title>
        <authorList>
            <person name="Voolstra C.R."/>
            <person name="Li Y."/>
            <person name="Liew Y.J."/>
            <person name="Baumgarten S."/>
            <person name="Zoccola D."/>
            <person name="Flot J.-F."/>
            <person name="Tambutte S."/>
            <person name="Allemand D."/>
            <person name="Aranda M."/>
        </authorList>
    </citation>
    <scope>NUCLEOTIDE SEQUENCE [LARGE SCALE GENOMIC DNA]</scope>
</reference>
<dbReference type="PROSITE" id="PS50097">
    <property type="entry name" value="BTB"/>
    <property type="match status" value="1"/>
</dbReference>
<dbReference type="InterPro" id="IPR011705">
    <property type="entry name" value="BACK"/>
</dbReference>
<proteinExistence type="predicted"/>
<dbReference type="SMART" id="SM00875">
    <property type="entry name" value="BACK"/>
    <property type="match status" value="1"/>
</dbReference>
<dbReference type="EMBL" id="LSMT01000031">
    <property type="protein sequence ID" value="PFX31772.1"/>
    <property type="molecule type" value="Genomic_DNA"/>
</dbReference>
<keyword evidence="5" id="KW-1185">Reference proteome</keyword>
<dbReference type="SMART" id="SM00225">
    <property type="entry name" value="BTB"/>
    <property type="match status" value="1"/>
</dbReference>
<dbReference type="Pfam" id="PF00651">
    <property type="entry name" value="BTB"/>
    <property type="match status" value="1"/>
</dbReference>
<comment type="caution">
    <text evidence="4">The sequence shown here is derived from an EMBL/GenBank/DDBJ whole genome shotgun (WGS) entry which is preliminary data.</text>
</comment>
<dbReference type="PANTHER" id="PTHR45632:SF3">
    <property type="entry name" value="KELCH-LIKE PROTEIN 32"/>
    <property type="match status" value="1"/>
</dbReference>
<evidence type="ECO:0000259" key="3">
    <source>
        <dbReference type="PROSITE" id="PS50097"/>
    </source>
</evidence>
<name>A0A2B4ST89_STYPI</name>
<keyword evidence="2" id="KW-0677">Repeat</keyword>
<dbReference type="Gene3D" id="1.25.40.420">
    <property type="match status" value="1"/>
</dbReference>
<dbReference type="InterPro" id="IPR011333">
    <property type="entry name" value="SKP1/BTB/POZ_sf"/>
</dbReference>
<dbReference type="Gene3D" id="3.30.710.10">
    <property type="entry name" value="Potassium Channel Kv1.1, Chain A"/>
    <property type="match status" value="1"/>
</dbReference>
<evidence type="ECO:0000256" key="2">
    <source>
        <dbReference type="ARBA" id="ARBA00022737"/>
    </source>
</evidence>
<dbReference type="Proteomes" id="UP000225706">
    <property type="component" value="Unassembled WGS sequence"/>
</dbReference>
<dbReference type="PANTHER" id="PTHR45632">
    <property type="entry name" value="LD33804P"/>
    <property type="match status" value="1"/>
</dbReference>
<dbReference type="OrthoDB" id="5979808at2759"/>
<evidence type="ECO:0000256" key="1">
    <source>
        <dbReference type="ARBA" id="ARBA00022441"/>
    </source>
</evidence>
<dbReference type="STRING" id="50429.A0A2B4ST89"/>